<dbReference type="PROSITE" id="PS00600">
    <property type="entry name" value="AA_TRANSFER_CLASS_3"/>
    <property type="match status" value="1"/>
</dbReference>
<protein>
    <recommendedName>
        <fullName evidence="4">glutamate-1-semialdehyde 2,1-aminomutase</fullName>
        <ecNumber evidence="4">5.4.3.8</ecNumber>
    </recommendedName>
</protein>
<dbReference type="NCBIfam" id="NF041362">
    <property type="entry name" value="GntE_guanitoxin"/>
    <property type="match status" value="1"/>
</dbReference>
<dbReference type="Pfam" id="PF00202">
    <property type="entry name" value="Aminotran_3"/>
    <property type="match status" value="1"/>
</dbReference>
<keyword evidence="5" id="KW-0663">Pyridoxal phosphate</keyword>
<comment type="caution">
    <text evidence="8">The sequence shown here is derived from an EMBL/GenBank/DDBJ whole genome shotgun (WGS) entry which is preliminary data.</text>
</comment>
<evidence type="ECO:0000313" key="8">
    <source>
        <dbReference type="EMBL" id="KKL06105.1"/>
    </source>
</evidence>
<name>A0A0F9A9D5_9ZZZZ</name>
<comment type="cofactor">
    <cofactor evidence="1">
        <name>pyridoxal 5'-phosphate</name>
        <dbReference type="ChEBI" id="CHEBI:597326"/>
    </cofactor>
</comment>
<organism evidence="8">
    <name type="scientific">marine sediment metagenome</name>
    <dbReference type="NCBI Taxonomy" id="412755"/>
    <lineage>
        <taxon>unclassified sequences</taxon>
        <taxon>metagenomes</taxon>
        <taxon>ecological metagenomes</taxon>
    </lineage>
</organism>
<dbReference type="GO" id="GO:0008483">
    <property type="term" value="F:transaminase activity"/>
    <property type="evidence" value="ECO:0007669"/>
    <property type="project" value="InterPro"/>
</dbReference>
<dbReference type="PANTHER" id="PTHR43713:SF3">
    <property type="entry name" value="GLUTAMATE-1-SEMIALDEHYDE 2,1-AMINOMUTASE 1, CHLOROPLASTIC-RELATED"/>
    <property type="match status" value="1"/>
</dbReference>
<dbReference type="EC" id="5.4.3.8" evidence="4"/>
<dbReference type="InterPro" id="IPR015422">
    <property type="entry name" value="PyrdxlP-dep_Trfase_small"/>
</dbReference>
<dbReference type="InterPro" id="IPR015424">
    <property type="entry name" value="PyrdxlP-dep_Trfase"/>
</dbReference>
<keyword evidence="7" id="KW-0627">Porphyrin biosynthesis</keyword>
<evidence type="ECO:0000256" key="7">
    <source>
        <dbReference type="ARBA" id="ARBA00023244"/>
    </source>
</evidence>
<dbReference type="AlphaFoldDB" id="A0A0F9A9D5"/>
<dbReference type="Gene3D" id="3.40.640.10">
    <property type="entry name" value="Type I PLP-dependent aspartate aminotransferase-like (Major domain)"/>
    <property type="match status" value="1"/>
</dbReference>
<dbReference type="EMBL" id="LAZR01043846">
    <property type="protein sequence ID" value="KKL06105.1"/>
    <property type="molecule type" value="Genomic_DNA"/>
</dbReference>
<evidence type="ECO:0000256" key="6">
    <source>
        <dbReference type="ARBA" id="ARBA00023235"/>
    </source>
</evidence>
<dbReference type="GO" id="GO:0006779">
    <property type="term" value="P:porphyrin-containing compound biosynthetic process"/>
    <property type="evidence" value="ECO:0007669"/>
    <property type="project" value="UniProtKB-KW"/>
</dbReference>
<dbReference type="PANTHER" id="PTHR43713">
    <property type="entry name" value="GLUTAMATE-1-SEMIALDEHYDE 2,1-AMINOMUTASE"/>
    <property type="match status" value="1"/>
</dbReference>
<sequence length="424" mass="46567">KVMSKGVSSNFRYWGRKKTPVLARGKGAKIWDADGNEFIDYRLGWGPIILGHADERVNQAVQEAIGRGTTFASTTEMEVSVAEKIVAMIPGMEMLRFTNTGTEATMHALRVARAYTNREKFIKFEGQYHGMHDYVLFSTASSPISAMGAYRSPVPVQVGSGIPRKIWEYVISIPFNDFEIVERAVKSHYGDIAAMLIEPVLGNIAGLEPSNGYLKHLRKLCDDYGIVMIFDEVKTGFRLANGGAREVFGVIPDISTYAKSLGNGYPVAAFGGKREVMDIIGPGSVSHGGTYGANGVSMAAANAVLDILAESPVLEEMAKRGQRLKLGMEEILNKAGIPHQMTGHPNMQGFLIIEKQAKEVRDLAHHDDNLYEAILKHLYEEGGVMAEPDAREPWFLCEAHTDGVIDETLNRFEDATIAALKKKS</sequence>
<dbReference type="InterPro" id="IPR049704">
    <property type="entry name" value="Aminotrans_3_PPA_site"/>
</dbReference>
<evidence type="ECO:0000256" key="5">
    <source>
        <dbReference type="ARBA" id="ARBA00022898"/>
    </source>
</evidence>
<comment type="pathway">
    <text evidence="2">Porphyrin-containing compound metabolism; protoporphyrin-IX biosynthesis; 5-aminolevulinate from L-glutamyl-tRNA(Glu): step 2/2.</text>
</comment>
<dbReference type="FunFam" id="3.40.640.10:FF:000021">
    <property type="entry name" value="Glutamate-1-semialdehyde 2,1-aminomutase"/>
    <property type="match status" value="1"/>
</dbReference>
<reference evidence="8" key="1">
    <citation type="journal article" date="2015" name="Nature">
        <title>Complex archaea that bridge the gap between prokaryotes and eukaryotes.</title>
        <authorList>
            <person name="Spang A."/>
            <person name="Saw J.H."/>
            <person name="Jorgensen S.L."/>
            <person name="Zaremba-Niedzwiedzka K."/>
            <person name="Martijn J."/>
            <person name="Lind A.E."/>
            <person name="van Eijk R."/>
            <person name="Schleper C."/>
            <person name="Guy L."/>
            <person name="Ettema T.J."/>
        </authorList>
    </citation>
    <scope>NUCLEOTIDE SEQUENCE</scope>
</reference>
<evidence type="ECO:0000256" key="1">
    <source>
        <dbReference type="ARBA" id="ARBA00001933"/>
    </source>
</evidence>
<proteinExistence type="inferred from homology"/>
<dbReference type="SUPFAM" id="SSF53383">
    <property type="entry name" value="PLP-dependent transferases"/>
    <property type="match status" value="1"/>
</dbReference>
<keyword evidence="6" id="KW-0413">Isomerase</keyword>
<accession>A0A0F9A9D5</accession>
<dbReference type="InterPro" id="IPR005814">
    <property type="entry name" value="Aminotrans_3"/>
</dbReference>
<comment type="similarity">
    <text evidence="3">Belongs to the class-III pyridoxal-phosphate-dependent aminotransferase family. HemL subfamily.</text>
</comment>
<evidence type="ECO:0000256" key="3">
    <source>
        <dbReference type="ARBA" id="ARBA00008981"/>
    </source>
</evidence>
<evidence type="ECO:0000256" key="4">
    <source>
        <dbReference type="ARBA" id="ARBA00012143"/>
    </source>
</evidence>
<dbReference type="Gene3D" id="3.90.1150.10">
    <property type="entry name" value="Aspartate Aminotransferase, domain 1"/>
    <property type="match status" value="1"/>
</dbReference>
<dbReference type="InterPro" id="IPR015421">
    <property type="entry name" value="PyrdxlP-dep_Trfase_major"/>
</dbReference>
<feature type="non-terminal residue" evidence="8">
    <location>
        <position position="1"/>
    </location>
</feature>
<evidence type="ECO:0000256" key="2">
    <source>
        <dbReference type="ARBA" id="ARBA00004819"/>
    </source>
</evidence>
<dbReference type="GO" id="GO:0042286">
    <property type="term" value="F:glutamate-1-semialdehyde 2,1-aminomutase activity"/>
    <property type="evidence" value="ECO:0007669"/>
    <property type="project" value="UniProtKB-EC"/>
</dbReference>
<gene>
    <name evidence="8" type="ORF">LCGC14_2599370</name>
</gene>
<dbReference type="CDD" id="cd00610">
    <property type="entry name" value="OAT_like"/>
    <property type="match status" value="1"/>
</dbReference>
<dbReference type="GO" id="GO:0030170">
    <property type="term" value="F:pyridoxal phosphate binding"/>
    <property type="evidence" value="ECO:0007669"/>
    <property type="project" value="InterPro"/>
</dbReference>